<sequence length="131" mass="15522">EVPHKFLTRGRIIESIPDFERFIRPFCATCDEVMFPEFEDTRYYNCPHDLTFMYDFLLLFEDKHGDTLPVVVSGNEAVRFLKGLRPTSVMLYENSKQTFQNLIRKLLAGVIDHGQPTEFFDFCVESYYYPR</sequence>
<proteinExistence type="predicted"/>
<organism evidence="1 2">
    <name type="scientific">Racocetra persica</name>
    <dbReference type="NCBI Taxonomy" id="160502"/>
    <lineage>
        <taxon>Eukaryota</taxon>
        <taxon>Fungi</taxon>
        <taxon>Fungi incertae sedis</taxon>
        <taxon>Mucoromycota</taxon>
        <taxon>Glomeromycotina</taxon>
        <taxon>Glomeromycetes</taxon>
        <taxon>Diversisporales</taxon>
        <taxon>Gigasporaceae</taxon>
        <taxon>Racocetra</taxon>
    </lineage>
</organism>
<dbReference type="EMBL" id="CAJVQC010124133">
    <property type="protein sequence ID" value="CAG8839590.1"/>
    <property type="molecule type" value="Genomic_DNA"/>
</dbReference>
<name>A0ACA9SGZ7_9GLOM</name>
<comment type="caution">
    <text evidence="1">The sequence shown here is derived from an EMBL/GenBank/DDBJ whole genome shotgun (WGS) entry which is preliminary data.</text>
</comment>
<feature type="non-terminal residue" evidence="1">
    <location>
        <position position="1"/>
    </location>
</feature>
<reference evidence="1" key="1">
    <citation type="submission" date="2021-06" db="EMBL/GenBank/DDBJ databases">
        <authorList>
            <person name="Kallberg Y."/>
            <person name="Tangrot J."/>
            <person name="Rosling A."/>
        </authorList>
    </citation>
    <scope>NUCLEOTIDE SEQUENCE</scope>
    <source>
        <strain evidence="1">MA461A</strain>
    </source>
</reference>
<keyword evidence="2" id="KW-1185">Reference proteome</keyword>
<protein>
    <submittedName>
        <fullName evidence="1">12093_t:CDS:1</fullName>
    </submittedName>
</protein>
<gene>
    <name evidence="1" type="ORF">RPERSI_LOCUS31109</name>
</gene>
<evidence type="ECO:0000313" key="2">
    <source>
        <dbReference type="Proteomes" id="UP000789920"/>
    </source>
</evidence>
<evidence type="ECO:0000313" key="1">
    <source>
        <dbReference type="EMBL" id="CAG8839590.1"/>
    </source>
</evidence>
<feature type="non-terminal residue" evidence="1">
    <location>
        <position position="131"/>
    </location>
</feature>
<accession>A0ACA9SGZ7</accession>
<dbReference type="Proteomes" id="UP000789920">
    <property type="component" value="Unassembled WGS sequence"/>
</dbReference>